<evidence type="ECO:0000313" key="2">
    <source>
        <dbReference type="Proteomes" id="UP000315113"/>
    </source>
</evidence>
<proteinExistence type="predicted"/>
<sequence>MRNSRLIHLLAPLILPKTARTFSLIAMVFDPNFYPYPSQRRLIFSPRAAVATSQSLATDVLNIFKNNTYGKFFGSIIYFTIFSSQVCKAFSRLI</sequence>
<dbReference type="EMBL" id="SFBH01000090">
    <property type="protein sequence ID" value="TRU35306.1"/>
    <property type="molecule type" value="Genomic_DNA"/>
</dbReference>
<gene>
    <name evidence="1" type="ORF">EWV78_11400</name>
</gene>
<organism evidence="1 2">
    <name type="scientific">Microcystis aeruginosa Ma_MB_F_20061100_S20D</name>
    <dbReference type="NCBI Taxonomy" id="2486253"/>
    <lineage>
        <taxon>Bacteria</taxon>
        <taxon>Bacillati</taxon>
        <taxon>Cyanobacteriota</taxon>
        <taxon>Cyanophyceae</taxon>
        <taxon>Oscillatoriophycideae</taxon>
        <taxon>Chroococcales</taxon>
        <taxon>Microcystaceae</taxon>
        <taxon>Microcystis</taxon>
    </lineage>
</organism>
<reference evidence="1 2" key="1">
    <citation type="submission" date="2019-01" db="EMBL/GenBank/DDBJ databases">
        <title>Coherence of Microcystis species and biogeography revealed through population genomics.</title>
        <authorList>
            <person name="Perez-Carrascal O.M."/>
            <person name="Terrat Y."/>
            <person name="Giani A."/>
            <person name="Fortin N."/>
            <person name="Tromas N."/>
            <person name="Shapiro B.J."/>
        </authorList>
    </citation>
    <scope>NUCLEOTIDE SEQUENCE [LARGE SCALE GENOMIC DNA]</scope>
    <source>
        <strain evidence="1">Ma_MB_F_20061100_S20D</strain>
    </source>
</reference>
<dbReference type="AlphaFoldDB" id="A0A552ELG7"/>
<accession>A0A552ELG7</accession>
<evidence type="ECO:0000313" key="1">
    <source>
        <dbReference type="EMBL" id="TRU35306.1"/>
    </source>
</evidence>
<protein>
    <submittedName>
        <fullName evidence="1">Uncharacterized protein</fullName>
    </submittedName>
</protein>
<name>A0A552ELG7_MICAE</name>
<comment type="caution">
    <text evidence="1">The sequence shown here is derived from an EMBL/GenBank/DDBJ whole genome shotgun (WGS) entry which is preliminary data.</text>
</comment>
<dbReference type="Proteomes" id="UP000315113">
    <property type="component" value="Unassembled WGS sequence"/>
</dbReference>